<name>A0ABM4BDP9_HYDVU</name>
<dbReference type="Proteomes" id="UP001652625">
    <property type="component" value="Chromosome 02"/>
</dbReference>
<feature type="compositionally biased region" description="Basic and acidic residues" evidence="2">
    <location>
        <begin position="550"/>
        <end position="560"/>
    </location>
</feature>
<reference evidence="5" key="1">
    <citation type="submission" date="2025-05" db="UniProtKB">
        <authorList>
            <consortium name="RefSeq"/>
        </authorList>
    </citation>
    <scope>NUCLEOTIDE SEQUENCE [LARGE SCALE GENOMIC DNA]</scope>
</reference>
<dbReference type="PROSITE" id="PS51820">
    <property type="entry name" value="PA14"/>
    <property type="match status" value="1"/>
</dbReference>
<evidence type="ECO:0000256" key="2">
    <source>
        <dbReference type="SAM" id="MobiDB-lite"/>
    </source>
</evidence>
<gene>
    <name evidence="6" type="primary">LOC101236801</name>
</gene>
<feature type="compositionally biased region" description="Polar residues" evidence="2">
    <location>
        <begin position="1591"/>
        <end position="1603"/>
    </location>
</feature>
<protein>
    <submittedName>
        <fullName evidence="6">Uncharacterized protein LOC101236801 isoform X4</fullName>
    </submittedName>
</protein>
<reference evidence="6" key="2">
    <citation type="submission" date="2025-08" db="UniProtKB">
        <authorList>
            <consortium name="RefSeq"/>
        </authorList>
    </citation>
    <scope>IDENTIFICATION</scope>
</reference>
<evidence type="ECO:0000256" key="1">
    <source>
        <dbReference type="ARBA" id="ARBA00022729"/>
    </source>
</evidence>
<dbReference type="PANTHER" id="PTHR46769">
    <property type="entry name" value="POLYCYSTIC KIDNEY AND HEPATIC DISEASE 1 (AUTOSOMAL RECESSIVE)-LIKE 1"/>
    <property type="match status" value="1"/>
</dbReference>
<dbReference type="RefSeq" id="XP_065647087.1">
    <property type="nucleotide sequence ID" value="XM_065791015.1"/>
</dbReference>
<feature type="compositionally biased region" description="Polar residues" evidence="2">
    <location>
        <begin position="648"/>
        <end position="661"/>
    </location>
</feature>
<proteinExistence type="predicted"/>
<feature type="region of interest" description="Disordered" evidence="2">
    <location>
        <begin position="1562"/>
        <end position="1622"/>
    </location>
</feature>
<keyword evidence="5" id="KW-1185">Reference proteome</keyword>
<dbReference type="InterPro" id="IPR052387">
    <property type="entry name" value="Fibrocystin"/>
</dbReference>
<feature type="region of interest" description="Disordered" evidence="2">
    <location>
        <begin position="1247"/>
        <end position="1267"/>
    </location>
</feature>
<dbReference type="GeneID" id="101236801"/>
<feature type="domain" description="PA14" evidence="4">
    <location>
        <begin position="19"/>
        <end position="176"/>
    </location>
</feature>
<keyword evidence="1 3" id="KW-0732">Signal</keyword>
<feature type="compositionally biased region" description="Basic residues" evidence="2">
    <location>
        <begin position="1613"/>
        <end position="1622"/>
    </location>
</feature>
<feature type="region of interest" description="Disordered" evidence="2">
    <location>
        <begin position="1147"/>
        <end position="1167"/>
    </location>
</feature>
<feature type="region of interest" description="Disordered" evidence="2">
    <location>
        <begin position="541"/>
        <end position="575"/>
    </location>
</feature>
<accession>A0ABM4BDP9</accession>
<evidence type="ECO:0000256" key="3">
    <source>
        <dbReference type="SAM" id="SignalP"/>
    </source>
</evidence>
<feature type="region of interest" description="Disordered" evidence="2">
    <location>
        <begin position="602"/>
        <end position="625"/>
    </location>
</feature>
<feature type="chain" id="PRO_5046216299" evidence="3">
    <location>
        <begin position="18"/>
        <end position="1622"/>
    </location>
</feature>
<dbReference type="PANTHER" id="PTHR46769:SF2">
    <property type="entry name" value="FIBROCYSTIN-L ISOFORM 2 PRECURSOR-RELATED"/>
    <property type="match status" value="1"/>
</dbReference>
<organism evidence="5 6">
    <name type="scientific">Hydra vulgaris</name>
    <name type="common">Hydra</name>
    <name type="synonym">Hydra attenuata</name>
    <dbReference type="NCBI Taxonomy" id="6087"/>
    <lineage>
        <taxon>Eukaryota</taxon>
        <taxon>Metazoa</taxon>
        <taxon>Cnidaria</taxon>
        <taxon>Hydrozoa</taxon>
        <taxon>Hydroidolina</taxon>
        <taxon>Anthoathecata</taxon>
        <taxon>Aplanulata</taxon>
        <taxon>Hydridae</taxon>
        <taxon>Hydra</taxon>
    </lineage>
</organism>
<dbReference type="InterPro" id="IPR037524">
    <property type="entry name" value="PA14/GLEYA"/>
</dbReference>
<feature type="region of interest" description="Disordered" evidence="2">
    <location>
        <begin position="714"/>
        <end position="777"/>
    </location>
</feature>
<evidence type="ECO:0000259" key="4">
    <source>
        <dbReference type="PROSITE" id="PS51820"/>
    </source>
</evidence>
<evidence type="ECO:0000313" key="6">
    <source>
        <dbReference type="RefSeq" id="XP_065647087.1"/>
    </source>
</evidence>
<sequence>MSRIVFITLLWLSKGKSERDGIGVVRELWSHVHGTSLQNLIADSRFPHQPTNVTPLQDFDAPIDSTSEDIGQRIKGYFLAPTNGGYRFYSSCSGSCEVFLGFNDMEGESNRIIKQHRSSHHNEFFSFPDQKSRIVALEKGKRYYLEAIGKNSKDVHHLSVGVELPDGQKVFPITSNLLRRNKDPNQDDTNKQRQDFDTIVELGNAKIIVPHKSNKKISLEAQPEENEPGLVRGIKEDALTLEIGFENNETMENDVQSQTKLFSKEKLKKPDVKVEEVSFDTDNLQKTNKNISKAIDESKENLEKPFLYKIPTNKNNNEFTVILPNEIPALSKKSKENEPQKLKNIIKTNTSIKNFGVIRSPKNDNEIRKIENDDVLGTLQNKLISFGHKLSSIKKKKTQNLKNIRNVSKLNFNNDDDSQLMAVKHSDLVIKASMSSKESRLVDQKNLLKKDPMEFSLLTKHREFFPSDVKAKIKNKGTIDYTPIKRETSNLNSKKKPDIIKVEFIPDEETIEIVNGSKIENPKKAGTVRVQFIPGEFVEKKNSNNSIKKQASEKSEKENDGDGLTNNADENDDETMHNEIVEIKSENKNLKKQEEMKTQMMQQNDENGQTRHKKKHKSVNGYEANPILPEKISLATLSGEKDKKAPLTIQSPLTTEGSSAPNKVVNEDKNRGPIPIDGIENLTEEHIDPPLTALGEKFKDLIPPEQKMMLGNNLGNIEKANNPPLPRAGLASDPDRVFVGGDVVQSPQGQVSHQDDPDPNPTHNAPSDPVGGQGPVVNPVAGHLLSALNQNAVTPEEALQMMNDFISGNQDMQKAASIMDGMLGKISAQRKQSNKLLGRENHFMEDMNKVNTEIEPGFADPSLMKMFPEKFSGTHSNVGMLNDPFNNDHRISANRKPIGVEPMSFGVEANPLRDRNVADNLDEIAGNRLGSYMNLAGDSPSYIANNRNGMSSSGPNFNDGHSKNYLNEPNSFLGQNNNAMEKSFDYGYNNPLFEKPQGIESNEINNFDQNSYNEFHKDQNLLKSYEESPTYRSQGNTEIRYNSDLTDNLFHKNGLETFSNIESTRRKSATTGFDRTEQDNFPNLMGDLASGNIHVDIPNGNGMREPVHNDLQQDGVNEEWKSRESLHQEEYQKPNDQNFARKYLTPSPIQVKSDENNNLQGMPKGGLEKNKHALADMYTDSIFPEDFEDIQSLKGDLQGQTLTSYDRPQQQKQIKTKKGSFIRSELKASYPLEASALGGMWGAGEARSTVPKSKIPTKRQSVAKKNSNYKKKLSNKTKSNKKFLHRERREEWSLNKNILLNTSLIPRKHLLYNGFNENTFKNVVQDSNVLKSEYPVNYWKSLKSNTSTSAALKSEVVKDSILQIGQNKLKMFNQKADKNTIIDSNKLNSKINNGYKYLQNSNIKSVFRKVERTKNNSLNQKDPNQSTEVSDKGLRELMRELKDVLYRLRQYKLKAKRLHQSHHRNRNRNYYINNVYQEKTPFIGETLNNQGLLRLPERKPFTGEAALSNQALSRLQGIDRGEIESAIASLNEPVQHPVVKDMDIENYLQEVYDPGMRGFEGPLGRIESSPTLKDEPISNAGVYPDMEELSSFDNSYENNSGSYSKRETLPRVKIGKKGKQIP</sequence>
<feature type="region of interest" description="Disordered" evidence="2">
    <location>
        <begin position="643"/>
        <end position="672"/>
    </location>
</feature>
<evidence type="ECO:0000313" key="5">
    <source>
        <dbReference type="Proteomes" id="UP001652625"/>
    </source>
</evidence>
<feature type="signal peptide" evidence="3">
    <location>
        <begin position="1"/>
        <end position="17"/>
    </location>
</feature>